<evidence type="ECO:0000313" key="1">
    <source>
        <dbReference type="EMBL" id="MCL6697801.1"/>
    </source>
</evidence>
<accession>A0ABT0RSI1</accession>
<proteinExistence type="predicted"/>
<organism evidence="1 2">
    <name type="scientific">Sphingomonas caseinilyticus</name>
    <dbReference type="NCBI Taxonomy" id="2908205"/>
    <lineage>
        <taxon>Bacteria</taxon>
        <taxon>Pseudomonadati</taxon>
        <taxon>Pseudomonadota</taxon>
        <taxon>Alphaproteobacteria</taxon>
        <taxon>Sphingomonadales</taxon>
        <taxon>Sphingomonadaceae</taxon>
        <taxon>Sphingomonas</taxon>
    </lineage>
</organism>
<evidence type="ECO:0000313" key="2">
    <source>
        <dbReference type="Proteomes" id="UP001203410"/>
    </source>
</evidence>
<dbReference type="RefSeq" id="WP_249903153.1">
    <property type="nucleotide sequence ID" value="NZ_JAMGBA010000001.1"/>
</dbReference>
<keyword evidence="2" id="KW-1185">Reference proteome</keyword>
<name>A0ABT0RSI1_9SPHN</name>
<reference evidence="1 2" key="1">
    <citation type="submission" date="2022-05" db="EMBL/GenBank/DDBJ databases">
        <authorList>
            <person name="Jo J.-H."/>
            <person name="Im W.-T."/>
        </authorList>
    </citation>
    <scope>NUCLEOTIDE SEQUENCE [LARGE SCALE GENOMIC DNA]</scope>
    <source>
        <strain evidence="1 2">NSE70-1</strain>
    </source>
</reference>
<sequence>MSSRPLEEAMDRAERALLRIERAIERGAMHDGRDDKLRANVASAIAELDSIIKEAGR</sequence>
<protein>
    <submittedName>
        <fullName evidence="1">Uncharacterized protein</fullName>
    </submittedName>
</protein>
<dbReference type="Proteomes" id="UP001203410">
    <property type="component" value="Unassembled WGS sequence"/>
</dbReference>
<dbReference type="EMBL" id="JAMGBA010000001">
    <property type="protein sequence ID" value="MCL6697801.1"/>
    <property type="molecule type" value="Genomic_DNA"/>
</dbReference>
<comment type="caution">
    <text evidence="1">The sequence shown here is derived from an EMBL/GenBank/DDBJ whole genome shotgun (WGS) entry which is preliminary data.</text>
</comment>
<gene>
    <name evidence="1" type="ORF">LZ496_03245</name>
</gene>